<organism evidence="1 2">
    <name type="scientific">Olea europaea subsp. europaea</name>
    <dbReference type="NCBI Taxonomy" id="158383"/>
    <lineage>
        <taxon>Eukaryota</taxon>
        <taxon>Viridiplantae</taxon>
        <taxon>Streptophyta</taxon>
        <taxon>Embryophyta</taxon>
        <taxon>Tracheophyta</taxon>
        <taxon>Spermatophyta</taxon>
        <taxon>Magnoliopsida</taxon>
        <taxon>eudicotyledons</taxon>
        <taxon>Gunneridae</taxon>
        <taxon>Pentapetalae</taxon>
        <taxon>asterids</taxon>
        <taxon>lamiids</taxon>
        <taxon>Lamiales</taxon>
        <taxon>Oleaceae</taxon>
        <taxon>Oleeae</taxon>
        <taxon>Olea</taxon>
    </lineage>
</organism>
<dbReference type="Gene3D" id="3.60.21.10">
    <property type="match status" value="2"/>
</dbReference>
<evidence type="ECO:0000313" key="1">
    <source>
        <dbReference type="EMBL" id="CAA3026177.1"/>
    </source>
</evidence>
<dbReference type="Gramene" id="OE9A073305T1">
    <property type="protein sequence ID" value="OE9A073305C1"/>
    <property type="gene ID" value="OE9A073305"/>
</dbReference>
<keyword evidence="2" id="KW-1185">Reference proteome</keyword>
<dbReference type="PANTHER" id="PTHR45619">
    <property type="entry name" value="SERINE/THREONINE-PROTEIN PHOSPHATASE PP2A-RELATED"/>
    <property type="match status" value="1"/>
</dbReference>
<accession>A0A8S0V504</accession>
<dbReference type="OrthoDB" id="1930084at2759"/>
<dbReference type="InterPro" id="IPR047129">
    <property type="entry name" value="PPA2-like"/>
</dbReference>
<name>A0A8S0V504_OLEEU</name>
<dbReference type="EMBL" id="CACTIH010009152">
    <property type="protein sequence ID" value="CAA3026177.1"/>
    <property type="molecule type" value="Genomic_DNA"/>
</dbReference>
<dbReference type="SUPFAM" id="SSF56300">
    <property type="entry name" value="Metallo-dependent phosphatases"/>
    <property type="match status" value="1"/>
</dbReference>
<gene>
    <name evidence="1" type="ORF">OLEA9_A073305</name>
</gene>
<protein>
    <submittedName>
        <fullName evidence="1">Serine threonine- phosphatase PP2A catalytic subunit-like</fullName>
    </submittedName>
</protein>
<evidence type="ECO:0000313" key="2">
    <source>
        <dbReference type="Proteomes" id="UP000594638"/>
    </source>
</evidence>
<sequence length="123" mass="13892">MEVSNVQPVKSLVTICGDIHRQFHDLAELFKISGKVRALCEKAKEILMEVSNVQPVKSLVTICGDIHRQFHDLAELFKISGKFDPAPRRGEPDVTRRTPDYFDAVDNSIRILRDRCLIAALCS</sequence>
<dbReference type="Proteomes" id="UP000594638">
    <property type="component" value="Unassembled WGS sequence"/>
</dbReference>
<proteinExistence type="predicted"/>
<reference evidence="1 2" key="1">
    <citation type="submission" date="2019-12" db="EMBL/GenBank/DDBJ databases">
        <authorList>
            <person name="Alioto T."/>
            <person name="Alioto T."/>
            <person name="Gomez Garrido J."/>
        </authorList>
    </citation>
    <scope>NUCLEOTIDE SEQUENCE [LARGE SCALE GENOMIC DNA]</scope>
</reference>
<dbReference type="InterPro" id="IPR029052">
    <property type="entry name" value="Metallo-depent_PP-like"/>
</dbReference>
<comment type="caution">
    <text evidence="1">The sequence shown here is derived from an EMBL/GenBank/DDBJ whole genome shotgun (WGS) entry which is preliminary data.</text>
</comment>
<dbReference type="GO" id="GO:0004722">
    <property type="term" value="F:protein serine/threonine phosphatase activity"/>
    <property type="evidence" value="ECO:0007669"/>
    <property type="project" value="InterPro"/>
</dbReference>
<dbReference type="AlphaFoldDB" id="A0A8S0V504"/>